<dbReference type="Proteomes" id="UP000557872">
    <property type="component" value="Unassembled WGS sequence"/>
</dbReference>
<dbReference type="Pfam" id="PF00069">
    <property type="entry name" value="Pkinase"/>
    <property type="match status" value="1"/>
</dbReference>
<comment type="caution">
    <text evidence="9">The sequence shown here is derived from an EMBL/GenBank/DDBJ whole genome shotgun (WGS) entry which is preliminary data.</text>
</comment>
<feature type="domain" description="Protein kinase" evidence="8">
    <location>
        <begin position="22"/>
        <end position="302"/>
    </location>
</feature>
<evidence type="ECO:0000256" key="6">
    <source>
        <dbReference type="SAM" id="MobiDB-lite"/>
    </source>
</evidence>
<evidence type="ECO:0000256" key="2">
    <source>
        <dbReference type="ARBA" id="ARBA00022741"/>
    </source>
</evidence>
<feature type="compositionally biased region" description="Basic and acidic residues" evidence="6">
    <location>
        <begin position="405"/>
        <end position="414"/>
    </location>
</feature>
<evidence type="ECO:0000313" key="10">
    <source>
        <dbReference type="Proteomes" id="UP000557872"/>
    </source>
</evidence>
<keyword evidence="4 5" id="KW-0067">ATP-binding</keyword>
<dbReference type="SMART" id="SM00220">
    <property type="entry name" value="S_TKc"/>
    <property type="match status" value="1"/>
</dbReference>
<dbReference type="RefSeq" id="WP_178930623.1">
    <property type="nucleotide sequence ID" value="NZ_JACBAZ010000001.1"/>
</dbReference>
<organism evidence="9 10">
    <name type="scientific">Oceaniferula marina</name>
    <dbReference type="NCBI Taxonomy" id="2748318"/>
    <lineage>
        <taxon>Bacteria</taxon>
        <taxon>Pseudomonadati</taxon>
        <taxon>Verrucomicrobiota</taxon>
        <taxon>Verrucomicrobiia</taxon>
        <taxon>Verrucomicrobiales</taxon>
        <taxon>Verrucomicrobiaceae</taxon>
        <taxon>Oceaniferula</taxon>
    </lineage>
</organism>
<keyword evidence="7" id="KW-0472">Membrane</keyword>
<dbReference type="InterPro" id="IPR011009">
    <property type="entry name" value="Kinase-like_dom_sf"/>
</dbReference>
<dbReference type="PANTHER" id="PTHR24348">
    <property type="entry name" value="SERINE/THREONINE-PROTEIN KINASE UNC-51-RELATED"/>
    <property type="match status" value="1"/>
</dbReference>
<dbReference type="InterPro" id="IPR045269">
    <property type="entry name" value="Atg1-like"/>
</dbReference>
<evidence type="ECO:0000259" key="8">
    <source>
        <dbReference type="PROSITE" id="PS50011"/>
    </source>
</evidence>
<evidence type="ECO:0000256" key="3">
    <source>
        <dbReference type="ARBA" id="ARBA00022777"/>
    </source>
</evidence>
<feature type="compositionally biased region" description="Low complexity" evidence="6">
    <location>
        <begin position="311"/>
        <end position="333"/>
    </location>
</feature>
<dbReference type="PROSITE" id="PS50011">
    <property type="entry name" value="PROTEIN_KINASE_DOM"/>
    <property type="match status" value="1"/>
</dbReference>
<evidence type="ECO:0000313" key="9">
    <source>
        <dbReference type="EMBL" id="NWK54076.1"/>
    </source>
</evidence>
<keyword evidence="1" id="KW-0808">Transferase</keyword>
<evidence type="ECO:0000256" key="5">
    <source>
        <dbReference type="PROSITE-ProRule" id="PRU10141"/>
    </source>
</evidence>
<dbReference type="InterPro" id="IPR017441">
    <property type="entry name" value="Protein_kinase_ATP_BS"/>
</dbReference>
<keyword evidence="2 5" id="KW-0547">Nucleotide-binding</keyword>
<feature type="binding site" evidence="5">
    <location>
        <position position="51"/>
    </location>
    <ligand>
        <name>ATP</name>
        <dbReference type="ChEBI" id="CHEBI:30616"/>
    </ligand>
</feature>
<dbReference type="InterPro" id="IPR000719">
    <property type="entry name" value="Prot_kinase_dom"/>
</dbReference>
<reference evidence="9 10" key="1">
    <citation type="submission" date="2020-07" db="EMBL/GenBank/DDBJ databases">
        <title>Roseicoccus Jingziensis gen. nov., sp. nov., isolated from coastal seawater.</title>
        <authorList>
            <person name="Feng X."/>
        </authorList>
    </citation>
    <scope>NUCLEOTIDE SEQUENCE [LARGE SCALE GENOMIC DNA]</scope>
    <source>
        <strain evidence="9 10">N1E253</strain>
    </source>
</reference>
<name>A0A851G9H6_9BACT</name>
<dbReference type="GO" id="GO:0004674">
    <property type="term" value="F:protein serine/threonine kinase activity"/>
    <property type="evidence" value="ECO:0007669"/>
    <property type="project" value="UniProtKB-KW"/>
</dbReference>
<feature type="transmembrane region" description="Helical" evidence="7">
    <location>
        <begin position="362"/>
        <end position="384"/>
    </location>
</feature>
<feature type="compositionally biased region" description="Low complexity" evidence="6">
    <location>
        <begin position="391"/>
        <end position="403"/>
    </location>
</feature>
<keyword evidence="7" id="KW-0812">Transmembrane</keyword>
<dbReference type="GO" id="GO:0005776">
    <property type="term" value="C:autophagosome"/>
    <property type="evidence" value="ECO:0007669"/>
    <property type="project" value="TreeGrafter"/>
</dbReference>
<feature type="compositionally biased region" description="Polar residues" evidence="6">
    <location>
        <begin position="415"/>
        <end position="424"/>
    </location>
</feature>
<proteinExistence type="predicted"/>
<dbReference type="CDD" id="cd14014">
    <property type="entry name" value="STKc_PknB_like"/>
    <property type="match status" value="1"/>
</dbReference>
<sequence>MSPNLPDEDALALPPGHIVNHYQITRVIGKGGFGITYAAQDIHTGSELAIKELLPTAIATRHHDLSVSAHSQSLHDDFRWAIDSFIKEARTLAKFKHPHLVRMLEFFEQNGTAYMVMPYIQGDDIKGHVAAYGTFTEGQCLNILISLCDAVNTIHQAGILHRDIKPENIILEQSKQMPILLDFGASRNLVALKSQAITSIISPGYAPIEQYSTEAKYQGPWSDVYALASVAYFMLTGTPPPEAPDRNNALRHGKKDPCIPLLQLRKASPTLSNAIAHAMQMSERQRPQNARIWQDELRHIAAQIGPRAAKQQTNHQQTNHQQTTAPLKPNPNKAKPPVPHQPDRRSPSTVRQTTRHRKQKPVVLLSGIIFLLIGLITLGTYLGVKHYQQQNKNQTAKQTNTLKSETNHQTKTSESKQQQNQQDSTDNKNDLKPVSHSDIRQFVLDYYNDGKTGQQLKYYADYVNYFGKPSYPRNAIDTDSRNYNQRWPERNYTPGTNIHIDRASSHLYHTQTALQYEVSNGVESRTGKVLSKLSIGTKHNKPVISAINNEVLEEASVRYNAEAQKKDIVEFITRFIKAGNSDRGSILKQLDYYDKQVSPYYKIESATQDYIKKDLLKYAGKYNQRSYQITEAIRVKGAGRNTLTAFAVLHYRTRNTNSGKAYSGNLFNTYQITYHRGQPVITGVSSEPIE</sequence>
<dbReference type="PANTHER" id="PTHR24348:SF22">
    <property type="entry name" value="NON-SPECIFIC SERINE_THREONINE PROTEIN KINASE"/>
    <property type="match status" value="1"/>
</dbReference>
<feature type="region of interest" description="Disordered" evidence="6">
    <location>
        <begin position="391"/>
        <end position="434"/>
    </location>
</feature>
<dbReference type="Gene3D" id="1.10.510.10">
    <property type="entry name" value="Transferase(Phosphotransferase) domain 1"/>
    <property type="match status" value="1"/>
</dbReference>
<accession>A0A851G9H6</accession>
<dbReference type="SUPFAM" id="SSF56112">
    <property type="entry name" value="Protein kinase-like (PK-like)"/>
    <property type="match status" value="1"/>
</dbReference>
<keyword evidence="10" id="KW-1185">Reference proteome</keyword>
<dbReference type="EMBL" id="JACBAZ010000001">
    <property type="protein sequence ID" value="NWK54076.1"/>
    <property type="molecule type" value="Genomic_DNA"/>
</dbReference>
<keyword evidence="7" id="KW-1133">Transmembrane helix</keyword>
<dbReference type="AlphaFoldDB" id="A0A851G9H6"/>
<evidence type="ECO:0000256" key="4">
    <source>
        <dbReference type="ARBA" id="ARBA00022840"/>
    </source>
</evidence>
<evidence type="ECO:0000256" key="1">
    <source>
        <dbReference type="ARBA" id="ARBA00022679"/>
    </source>
</evidence>
<dbReference type="InterPro" id="IPR008271">
    <property type="entry name" value="Ser/Thr_kinase_AS"/>
</dbReference>
<feature type="compositionally biased region" description="Basic and acidic residues" evidence="6">
    <location>
        <begin position="425"/>
        <end position="434"/>
    </location>
</feature>
<feature type="region of interest" description="Disordered" evidence="6">
    <location>
        <begin position="306"/>
        <end position="358"/>
    </location>
</feature>
<dbReference type="GO" id="GO:0000407">
    <property type="term" value="C:phagophore assembly site"/>
    <property type="evidence" value="ECO:0007669"/>
    <property type="project" value="TreeGrafter"/>
</dbReference>
<dbReference type="PROSITE" id="PS00107">
    <property type="entry name" value="PROTEIN_KINASE_ATP"/>
    <property type="match status" value="1"/>
</dbReference>
<dbReference type="GO" id="GO:0016020">
    <property type="term" value="C:membrane"/>
    <property type="evidence" value="ECO:0007669"/>
    <property type="project" value="TreeGrafter"/>
</dbReference>
<dbReference type="GO" id="GO:0005829">
    <property type="term" value="C:cytosol"/>
    <property type="evidence" value="ECO:0007669"/>
    <property type="project" value="TreeGrafter"/>
</dbReference>
<dbReference type="GO" id="GO:0005524">
    <property type="term" value="F:ATP binding"/>
    <property type="evidence" value="ECO:0007669"/>
    <property type="project" value="UniProtKB-UniRule"/>
</dbReference>
<evidence type="ECO:0000256" key="7">
    <source>
        <dbReference type="SAM" id="Phobius"/>
    </source>
</evidence>
<keyword evidence="3 9" id="KW-0418">Kinase</keyword>
<keyword evidence="9" id="KW-0723">Serine/threonine-protein kinase</keyword>
<dbReference type="PROSITE" id="PS00108">
    <property type="entry name" value="PROTEIN_KINASE_ST"/>
    <property type="match status" value="1"/>
</dbReference>
<protein>
    <submittedName>
        <fullName evidence="9">Serine/threonine protein kinase</fullName>
    </submittedName>
</protein>
<gene>
    <name evidence="9" type="ORF">HW115_00515</name>
</gene>